<dbReference type="Proteomes" id="UP000242770">
    <property type="component" value="Unassembled WGS sequence"/>
</dbReference>
<feature type="compositionally biased region" description="Acidic residues" evidence="1">
    <location>
        <begin position="123"/>
        <end position="132"/>
    </location>
</feature>
<feature type="compositionally biased region" description="Polar residues" evidence="1">
    <location>
        <begin position="392"/>
        <end position="401"/>
    </location>
</feature>
<evidence type="ECO:0000313" key="2">
    <source>
        <dbReference type="EMBL" id="CDR99077.1"/>
    </source>
</evidence>
<dbReference type="PANTHER" id="PTHR15992:SF5">
    <property type="entry name" value="HOLLIDAY JUNCTION RECOGNITION PROTEIN"/>
    <property type="match status" value="1"/>
</dbReference>
<feature type="compositionally biased region" description="Low complexity" evidence="1">
    <location>
        <begin position="476"/>
        <end position="487"/>
    </location>
</feature>
<dbReference type="GO" id="GO:0042393">
    <property type="term" value="F:histone binding"/>
    <property type="evidence" value="ECO:0007669"/>
    <property type="project" value="InterPro"/>
</dbReference>
<dbReference type="EMBL" id="CCFA01000683">
    <property type="protein sequence ID" value="CDR99077.1"/>
    <property type="molecule type" value="Genomic_DNA"/>
</dbReference>
<feature type="compositionally biased region" description="Acidic residues" evidence="1">
    <location>
        <begin position="158"/>
        <end position="170"/>
    </location>
</feature>
<dbReference type="Pfam" id="PF10384">
    <property type="entry name" value="Scm3"/>
    <property type="match status" value="1"/>
</dbReference>
<dbReference type="GO" id="GO:0005634">
    <property type="term" value="C:nucleus"/>
    <property type="evidence" value="ECO:0007669"/>
    <property type="project" value="InterPro"/>
</dbReference>
<dbReference type="AlphaFoldDB" id="A0A0F7RWL0"/>
<feature type="region of interest" description="Disordered" evidence="1">
    <location>
        <begin position="452"/>
        <end position="501"/>
    </location>
</feature>
<feature type="region of interest" description="Disordered" evidence="1">
    <location>
        <begin position="392"/>
        <end position="411"/>
    </location>
</feature>
<feature type="region of interest" description="Disordered" evidence="1">
    <location>
        <begin position="1"/>
        <end position="41"/>
    </location>
</feature>
<evidence type="ECO:0000256" key="1">
    <source>
        <dbReference type="SAM" id="MobiDB-lite"/>
    </source>
</evidence>
<proteinExistence type="predicted"/>
<protein>
    <submittedName>
        <fullName evidence="2">Uncharacterized protein</fullName>
    </submittedName>
</protein>
<dbReference type="InterPro" id="IPR018465">
    <property type="entry name" value="Scm3/HJURP"/>
</dbReference>
<dbReference type="PANTHER" id="PTHR15992">
    <property type="entry name" value="HOLLIDAY JUNCTION RECOGNITION PROTEIN"/>
    <property type="match status" value="1"/>
</dbReference>
<organism evidence="2 3">
    <name type="scientific">Sporisorium scitamineum</name>
    <dbReference type="NCBI Taxonomy" id="49012"/>
    <lineage>
        <taxon>Eukaryota</taxon>
        <taxon>Fungi</taxon>
        <taxon>Dikarya</taxon>
        <taxon>Basidiomycota</taxon>
        <taxon>Ustilaginomycotina</taxon>
        <taxon>Ustilaginomycetes</taxon>
        <taxon>Ustilaginales</taxon>
        <taxon>Ustilaginaceae</taxon>
        <taxon>Sporisorium</taxon>
    </lineage>
</organism>
<feature type="compositionally biased region" description="Polar residues" evidence="1">
    <location>
        <begin position="452"/>
        <end position="468"/>
    </location>
</feature>
<name>A0A0F7RWL0_9BASI</name>
<accession>A0A0F7RWL0</accession>
<keyword evidence="3" id="KW-1185">Reference proteome</keyword>
<reference evidence="3" key="1">
    <citation type="submission" date="2014-06" db="EMBL/GenBank/DDBJ databases">
        <authorList>
            <person name="Berkman P.J."/>
        </authorList>
    </citation>
    <scope>NUCLEOTIDE SEQUENCE [LARGE SCALE GENOMIC DNA]</scope>
</reference>
<dbReference type="STRING" id="49012.A0A0F7RWL0"/>
<evidence type="ECO:0000313" key="3">
    <source>
        <dbReference type="Proteomes" id="UP000242770"/>
    </source>
</evidence>
<gene>
    <name evidence="2" type="primary">SSCI13230.1</name>
</gene>
<feature type="compositionally biased region" description="Polar residues" evidence="1">
    <location>
        <begin position="177"/>
        <end position="193"/>
    </location>
</feature>
<feature type="compositionally biased region" description="Basic and acidic residues" evidence="1">
    <location>
        <begin position="136"/>
        <end position="148"/>
    </location>
</feature>
<sequence length="567" mass="62077">MYRPSLPDHASAEAGPSRLAPSELPDKPKKRRRLQFTSQLRTNIQRYNPDGTETVEYLHQQSTQRLKRKWDSIFERFKDAHLQEQDEIYLGNRANGEPIVVVKDRGSLRSLRQSMEFGASSSESEDEEDDPAANDPDLREFLQAEARRKAMLGKSGNEESDEEEDDDVVDFADPKWNNYQPSASAIVHSSKQVPKTIRKPDPRAAQAQPPEVDAPDLVLSSSEDDDDTDIVTVHSDSDEELIDSIRTKRQNIEELLQCTTPFETLPYNDIFGLADLLKLTGNTSRLYVDLVSDDENQVESVEADGPAKGTLGKEDVIDLTSSLPNPSLPHSSLPNSSLVADAASSPLSELASSRASSVVPVAPASVRSVTPDASSVDVPLLQLAPVQPTLVHSTPAETTPSEAAPKQAEAVEAPGPVEALSPAGTLSEDEDIPAVAQIEPRSVFIRASDSTTSITCSPSSHSLNSSYAIDTRSSRDSSTCSEASDSSPYHTSRPCYTIPNHTSSRNKIIPTDAFTHLFSEAHRVSFCRKAESYTNIVINLHHFYLSHTALLITPPRLDSIIAHKTYT</sequence>
<feature type="region of interest" description="Disordered" evidence="1">
    <location>
        <begin position="114"/>
        <end position="227"/>
    </location>
</feature>